<sequence>MANFINQDSKLDYQSEIEEICSLGAIVSRVVNHLIITRGSKGVMTIKRLKNDPSKLQVRSYSGEIINTIENVSGAGDCFASGFLHGVLLGLKEDSLISFGFQAARDALLSKGTVPHKFDMSKDCEAIKCTETWIHSF</sequence>
<reference evidence="4" key="1">
    <citation type="submission" date="2021-09" db="EMBL/GenBank/DDBJ databases">
        <authorList>
            <person name="Martin H S."/>
        </authorList>
    </citation>
    <scope>NUCLEOTIDE SEQUENCE</scope>
</reference>
<dbReference type="OrthoDB" id="198885at2759"/>
<dbReference type="GO" id="GO:0006796">
    <property type="term" value="P:phosphate-containing compound metabolic process"/>
    <property type="evidence" value="ECO:0007669"/>
    <property type="project" value="UniProtKB-ARBA"/>
</dbReference>
<evidence type="ECO:0000313" key="5">
    <source>
        <dbReference type="Proteomes" id="UP000789524"/>
    </source>
</evidence>
<keyword evidence="5" id="KW-1185">Reference proteome</keyword>
<accession>A0A8J2QZX1</accession>
<dbReference type="InterPro" id="IPR029056">
    <property type="entry name" value="Ribokinase-like"/>
</dbReference>
<dbReference type="Gene3D" id="3.40.1190.20">
    <property type="match status" value="1"/>
</dbReference>
<evidence type="ECO:0000256" key="1">
    <source>
        <dbReference type="ARBA" id="ARBA00022679"/>
    </source>
</evidence>
<dbReference type="InterPro" id="IPR011611">
    <property type="entry name" value="PfkB_dom"/>
</dbReference>
<protein>
    <submittedName>
        <fullName evidence="4">(African queen) hypothetical protein</fullName>
    </submittedName>
</protein>
<dbReference type="InterPro" id="IPR002173">
    <property type="entry name" value="Carboh/pur_kinase_PfkB_CS"/>
</dbReference>
<dbReference type="GO" id="GO:0016301">
    <property type="term" value="F:kinase activity"/>
    <property type="evidence" value="ECO:0007669"/>
    <property type="project" value="UniProtKB-KW"/>
</dbReference>
<evidence type="ECO:0000256" key="2">
    <source>
        <dbReference type="ARBA" id="ARBA00022777"/>
    </source>
</evidence>
<feature type="domain" description="Carbohydrate kinase PfkB" evidence="3">
    <location>
        <begin position="19"/>
        <end position="113"/>
    </location>
</feature>
<organism evidence="4 5">
    <name type="scientific">Danaus chrysippus</name>
    <name type="common">African queen</name>
    <dbReference type="NCBI Taxonomy" id="151541"/>
    <lineage>
        <taxon>Eukaryota</taxon>
        <taxon>Metazoa</taxon>
        <taxon>Ecdysozoa</taxon>
        <taxon>Arthropoda</taxon>
        <taxon>Hexapoda</taxon>
        <taxon>Insecta</taxon>
        <taxon>Pterygota</taxon>
        <taxon>Neoptera</taxon>
        <taxon>Endopterygota</taxon>
        <taxon>Lepidoptera</taxon>
        <taxon>Glossata</taxon>
        <taxon>Ditrysia</taxon>
        <taxon>Papilionoidea</taxon>
        <taxon>Nymphalidae</taxon>
        <taxon>Danainae</taxon>
        <taxon>Danaini</taxon>
        <taxon>Danaina</taxon>
        <taxon>Danaus</taxon>
        <taxon>Anosia</taxon>
    </lineage>
</organism>
<dbReference type="AlphaFoldDB" id="A0A8J2QZX1"/>
<keyword evidence="2" id="KW-0418">Kinase</keyword>
<name>A0A8J2QZX1_9NEOP</name>
<gene>
    <name evidence="4" type="ORF">DCHRY22_LOCUS11659</name>
</gene>
<dbReference type="PROSITE" id="PS00584">
    <property type="entry name" value="PFKB_KINASES_2"/>
    <property type="match status" value="1"/>
</dbReference>
<dbReference type="SUPFAM" id="SSF53613">
    <property type="entry name" value="Ribokinase-like"/>
    <property type="match status" value="1"/>
</dbReference>
<dbReference type="EMBL" id="CAKASE010000074">
    <property type="protein sequence ID" value="CAG9575833.1"/>
    <property type="molecule type" value="Genomic_DNA"/>
</dbReference>
<dbReference type="Pfam" id="PF00294">
    <property type="entry name" value="PfkB"/>
    <property type="match status" value="1"/>
</dbReference>
<dbReference type="Proteomes" id="UP000789524">
    <property type="component" value="Unassembled WGS sequence"/>
</dbReference>
<proteinExistence type="predicted"/>
<evidence type="ECO:0000259" key="3">
    <source>
        <dbReference type="Pfam" id="PF00294"/>
    </source>
</evidence>
<keyword evidence="1" id="KW-0808">Transferase</keyword>
<evidence type="ECO:0000313" key="4">
    <source>
        <dbReference type="EMBL" id="CAG9575833.1"/>
    </source>
</evidence>
<comment type="caution">
    <text evidence="4">The sequence shown here is derived from an EMBL/GenBank/DDBJ whole genome shotgun (WGS) entry which is preliminary data.</text>
</comment>